<evidence type="ECO:0000313" key="5">
    <source>
        <dbReference type="Proteomes" id="UP000011713"/>
    </source>
</evidence>
<dbReference type="GO" id="GO:0005777">
    <property type="term" value="C:peroxisome"/>
    <property type="evidence" value="ECO:0007669"/>
    <property type="project" value="InterPro"/>
</dbReference>
<evidence type="ECO:0000259" key="3">
    <source>
        <dbReference type="Pfam" id="PF09262"/>
    </source>
</evidence>
<dbReference type="GO" id="GO:0005524">
    <property type="term" value="F:ATP binding"/>
    <property type="evidence" value="ECO:0007669"/>
    <property type="project" value="UniProtKB-KW"/>
</dbReference>
<dbReference type="SUPFAM" id="SSF54585">
    <property type="entry name" value="Cdc48 domain 2-like"/>
    <property type="match status" value="1"/>
</dbReference>
<keyword evidence="5" id="KW-1185">Reference proteome</keyword>
<name>M4BRU0_HYAAE</name>
<dbReference type="Proteomes" id="UP000011713">
    <property type="component" value="Unassembled WGS sequence"/>
</dbReference>
<evidence type="ECO:0000256" key="1">
    <source>
        <dbReference type="ARBA" id="ARBA00022741"/>
    </source>
</evidence>
<sequence length="205" mass="22846">MHEVVTTQPDILLVISSYNRQSEPLSLMCHFNMVNNGATILELEWEPIEGNVQRVCVGWIGGIVKTRAAHRSETSHQDHLDKMPQSFVGVHVVEAVPIARQMSVEPSTPDDWELIQLHAGGIETVLLRQVCVVNDKQVIPIWVNQNAVIRIRASLPDGVEYARLTSASEVIVAPKERQSQATTNGLSSDLYYEQSPPLVVQVQHQ</sequence>
<evidence type="ECO:0000256" key="2">
    <source>
        <dbReference type="ARBA" id="ARBA00022840"/>
    </source>
</evidence>
<dbReference type="InParanoid" id="M4BRU0"/>
<dbReference type="eggNOG" id="KOG0735">
    <property type="taxonomic scope" value="Eukaryota"/>
</dbReference>
<dbReference type="VEuPathDB" id="FungiDB:HpaG809130"/>
<keyword evidence="2" id="KW-0067">ATP-binding</keyword>
<dbReference type="EnsemblProtists" id="HpaT809130">
    <property type="protein sequence ID" value="HpaP809130"/>
    <property type="gene ID" value="HpaG809130"/>
</dbReference>
<dbReference type="OMA" id="ELEWEPI"/>
<dbReference type="InterPro" id="IPR029067">
    <property type="entry name" value="CDC48_domain_2-like_sf"/>
</dbReference>
<proteinExistence type="predicted"/>
<dbReference type="HOGENOM" id="CLU_1339753_0_0_1"/>
<evidence type="ECO:0000313" key="4">
    <source>
        <dbReference type="EnsemblProtists" id="HpaP809130"/>
    </source>
</evidence>
<organism evidence="4 5">
    <name type="scientific">Hyaloperonospora arabidopsidis (strain Emoy2)</name>
    <name type="common">Downy mildew agent</name>
    <name type="synonym">Peronospora arabidopsidis</name>
    <dbReference type="NCBI Taxonomy" id="559515"/>
    <lineage>
        <taxon>Eukaryota</taxon>
        <taxon>Sar</taxon>
        <taxon>Stramenopiles</taxon>
        <taxon>Oomycota</taxon>
        <taxon>Peronosporomycetes</taxon>
        <taxon>Peronosporales</taxon>
        <taxon>Peronosporaceae</taxon>
        <taxon>Hyaloperonospora</taxon>
    </lineage>
</organism>
<keyword evidence="1" id="KW-0547">Nucleotide-binding</keyword>
<reference evidence="5" key="1">
    <citation type="journal article" date="2010" name="Science">
        <title>Signatures of adaptation to obligate biotrophy in the Hyaloperonospora arabidopsidis genome.</title>
        <authorList>
            <person name="Baxter L."/>
            <person name="Tripathy S."/>
            <person name="Ishaque N."/>
            <person name="Boot N."/>
            <person name="Cabral A."/>
            <person name="Kemen E."/>
            <person name="Thines M."/>
            <person name="Ah-Fong A."/>
            <person name="Anderson R."/>
            <person name="Badejoko W."/>
            <person name="Bittner-Eddy P."/>
            <person name="Boore J.L."/>
            <person name="Chibucos M.C."/>
            <person name="Coates M."/>
            <person name="Dehal P."/>
            <person name="Delehaunty K."/>
            <person name="Dong S."/>
            <person name="Downton P."/>
            <person name="Dumas B."/>
            <person name="Fabro G."/>
            <person name="Fronick C."/>
            <person name="Fuerstenberg S.I."/>
            <person name="Fulton L."/>
            <person name="Gaulin E."/>
            <person name="Govers F."/>
            <person name="Hughes L."/>
            <person name="Humphray S."/>
            <person name="Jiang R.H."/>
            <person name="Judelson H."/>
            <person name="Kamoun S."/>
            <person name="Kyung K."/>
            <person name="Meijer H."/>
            <person name="Minx P."/>
            <person name="Morris P."/>
            <person name="Nelson J."/>
            <person name="Phuntumart V."/>
            <person name="Qutob D."/>
            <person name="Rehmany A."/>
            <person name="Rougon-Cardoso A."/>
            <person name="Ryden P."/>
            <person name="Torto-Alalibo T."/>
            <person name="Studholme D."/>
            <person name="Wang Y."/>
            <person name="Win J."/>
            <person name="Wood J."/>
            <person name="Clifton S.W."/>
            <person name="Rogers J."/>
            <person name="Van den Ackerveken G."/>
            <person name="Jones J.D."/>
            <person name="McDowell J.M."/>
            <person name="Beynon J."/>
            <person name="Tyler B.M."/>
        </authorList>
    </citation>
    <scope>NUCLEOTIDE SEQUENCE [LARGE SCALE GENOMIC DNA]</scope>
    <source>
        <strain evidence="5">Emoy2</strain>
    </source>
</reference>
<protein>
    <recommendedName>
        <fullName evidence="3">Peroxisomal ATPase PEX1 N-terminal C-lobe domain-containing protein</fullName>
    </recommendedName>
</protein>
<reference evidence="4" key="2">
    <citation type="submission" date="2015-06" db="UniProtKB">
        <authorList>
            <consortium name="EnsemblProtists"/>
        </authorList>
    </citation>
    <scope>IDENTIFICATION</scope>
    <source>
        <strain evidence="4">Emoy2</strain>
    </source>
</reference>
<dbReference type="GO" id="GO:0007031">
    <property type="term" value="P:peroxisome organization"/>
    <property type="evidence" value="ECO:0007669"/>
    <property type="project" value="InterPro"/>
</dbReference>
<dbReference type="STRING" id="559515.M4BRU0"/>
<dbReference type="InterPro" id="IPR015342">
    <property type="entry name" value="PEX1-N_C-lobe"/>
</dbReference>
<dbReference type="AlphaFoldDB" id="M4BRU0"/>
<accession>M4BRU0</accession>
<dbReference type="Gene3D" id="3.10.330.10">
    <property type="match status" value="1"/>
</dbReference>
<dbReference type="EMBL" id="JH598667">
    <property type="status" value="NOT_ANNOTATED_CDS"/>
    <property type="molecule type" value="Genomic_DNA"/>
</dbReference>
<feature type="domain" description="Peroxisomal ATPase PEX1 N-terminal C-lobe" evidence="3">
    <location>
        <begin position="101"/>
        <end position="174"/>
    </location>
</feature>
<dbReference type="Pfam" id="PF09262">
    <property type="entry name" value="PEX-1N"/>
    <property type="match status" value="1"/>
</dbReference>